<evidence type="ECO:0000313" key="2">
    <source>
        <dbReference type="Proteomes" id="UP001139000"/>
    </source>
</evidence>
<comment type="caution">
    <text evidence="1">The sequence shown here is derived from an EMBL/GenBank/DDBJ whole genome shotgun (WGS) entry which is preliminary data.</text>
</comment>
<dbReference type="EMBL" id="JAJTTC010000003">
    <property type="protein sequence ID" value="MCF0062824.1"/>
    <property type="molecule type" value="Genomic_DNA"/>
</dbReference>
<evidence type="ECO:0000313" key="1">
    <source>
        <dbReference type="EMBL" id="MCF0062824.1"/>
    </source>
</evidence>
<dbReference type="Proteomes" id="UP001139000">
    <property type="component" value="Unassembled WGS sequence"/>
</dbReference>
<sequence length="71" mass="8317">MKHFFDCLIRRKQLATQYLEAIALLETAWEKEHRLGYSEQPSYARPVLIGLAEVHQQAGDSKVRLRRMKSC</sequence>
<dbReference type="AlphaFoldDB" id="A0A9X1PM84"/>
<keyword evidence="2" id="KW-1185">Reference proteome</keyword>
<organism evidence="1 2">
    <name type="scientific">Dyadobacter chenwenxiniae</name>
    <dbReference type="NCBI Taxonomy" id="2906456"/>
    <lineage>
        <taxon>Bacteria</taxon>
        <taxon>Pseudomonadati</taxon>
        <taxon>Bacteroidota</taxon>
        <taxon>Cytophagia</taxon>
        <taxon>Cytophagales</taxon>
        <taxon>Spirosomataceae</taxon>
        <taxon>Dyadobacter</taxon>
    </lineage>
</organism>
<proteinExistence type="predicted"/>
<gene>
    <name evidence="1" type="ORF">LXM26_15055</name>
</gene>
<protein>
    <submittedName>
        <fullName evidence="1">Uncharacterized protein</fullName>
    </submittedName>
</protein>
<accession>A0A9X1PM84</accession>
<name>A0A9X1PM84_9BACT</name>
<reference evidence="1" key="1">
    <citation type="submission" date="2021-12" db="EMBL/GenBank/DDBJ databases">
        <title>Novel species in genus Dyadobacter.</title>
        <authorList>
            <person name="Ma C."/>
        </authorList>
    </citation>
    <scope>NUCLEOTIDE SEQUENCE</scope>
    <source>
        <strain evidence="1">LJ419</strain>
    </source>
</reference>
<dbReference type="RefSeq" id="WP_234655901.1">
    <property type="nucleotide sequence ID" value="NZ_CP094997.1"/>
</dbReference>